<evidence type="ECO:0000313" key="1">
    <source>
        <dbReference type="EMBL" id="SKA97066.1"/>
    </source>
</evidence>
<dbReference type="GeneID" id="93339189"/>
<dbReference type="InterPro" id="IPR037012">
    <property type="entry name" value="NanQ/TabA/YiaL_sf"/>
</dbReference>
<evidence type="ECO:0000313" key="2">
    <source>
        <dbReference type="Proteomes" id="UP000190286"/>
    </source>
</evidence>
<name>A0A1T4Y5P7_9FIRM</name>
<organism evidence="1 2">
    <name type="scientific">Gemmiger formicilis</name>
    <dbReference type="NCBI Taxonomy" id="745368"/>
    <lineage>
        <taxon>Bacteria</taxon>
        <taxon>Bacillati</taxon>
        <taxon>Bacillota</taxon>
        <taxon>Clostridia</taxon>
        <taxon>Eubacteriales</taxon>
        <taxon>Gemmiger</taxon>
    </lineage>
</organism>
<accession>A0A1T4Y5P7</accession>
<dbReference type="InterPro" id="IPR004375">
    <property type="entry name" value="NanQ/TabA/YiaL"/>
</dbReference>
<dbReference type="NCBIfam" id="TIGR00022">
    <property type="entry name" value="YhcH/YjgK/YiaL family protein"/>
    <property type="match status" value="1"/>
</dbReference>
<sequence>MLTTNLKLAEKYNYLDPKFKKAFEFLRTADLAALPLGNTPIDGDEVFANVQAYTTLPDADAPFESHEKYFDLQFVVSGEERFGYAPRDLCKPAMAYNADRDLVFYEEPAESGCIILKAGNFAIVPPEDAHAPRRQTAAGACAVKKVVVKVKV</sequence>
<dbReference type="GO" id="GO:0005829">
    <property type="term" value="C:cytosol"/>
    <property type="evidence" value="ECO:0007669"/>
    <property type="project" value="TreeGrafter"/>
</dbReference>
<dbReference type="PANTHER" id="PTHR34986">
    <property type="entry name" value="EVOLVED BETA-GALACTOSIDASE SUBUNIT BETA"/>
    <property type="match status" value="1"/>
</dbReference>
<dbReference type="RefSeq" id="WP_078785563.1">
    <property type="nucleotide sequence ID" value="NZ_FUYF01000039.1"/>
</dbReference>
<keyword evidence="2" id="KW-1185">Reference proteome</keyword>
<dbReference type="Gene3D" id="2.60.120.370">
    <property type="entry name" value="YhcH/YjgK/YiaL"/>
    <property type="match status" value="1"/>
</dbReference>
<dbReference type="PANTHER" id="PTHR34986:SF1">
    <property type="entry name" value="PROTEIN YIAL"/>
    <property type="match status" value="1"/>
</dbReference>
<dbReference type="Pfam" id="PF04074">
    <property type="entry name" value="DUF386"/>
    <property type="match status" value="1"/>
</dbReference>
<gene>
    <name evidence="1" type="ORF">SAMN02745178_02768</name>
</gene>
<dbReference type="OrthoDB" id="9792756at2"/>
<dbReference type="SUPFAM" id="SSF51197">
    <property type="entry name" value="Clavaminate synthase-like"/>
    <property type="match status" value="1"/>
</dbReference>
<dbReference type="STRING" id="745368.SAMN02745178_02768"/>
<dbReference type="EMBL" id="FUYF01000039">
    <property type="protein sequence ID" value="SKA97066.1"/>
    <property type="molecule type" value="Genomic_DNA"/>
</dbReference>
<proteinExistence type="predicted"/>
<reference evidence="1 2" key="1">
    <citation type="submission" date="2017-02" db="EMBL/GenBank/DDBJ databases">
        <authorList>
            <person name="Peterson S.W."/>
        </authorList>
    </citation>
    <scope>NUCLEOTIDE SEQUENCE [LARGE SCALE GENOMIC DNA]</scope>
    <source>
        <strain evidence="1 2">ATCC 27749</strain>
    </source>
</reference>
<protein>
    <submittedName>
        <fullName evidence="1">YhcH/YjgK/YiaL family protein</fullName>
    </submittedName>
</protein>
<dbReference type="Proteomes" id="UP000190286">
    <property type="component" value="Unassembled WGS sequence"/>
</dbReference>
<dbReference type="AlphaFoldDB" id="A0A1T4Y5P7"/>